<dbReference type="EMBL" id="CVQH01004335">
    <property type="protein sequence ID" value="CRK13001.1"/>
    <property type="molecule type" value="Genomic_DNA"/>
</dbReference>
<name>A0A0G4KTK4_VERLO</name>
<sequence>MSFTLLYCLPRLTIQQLSSKFSTPLPPLMLGRRVTVIDDATTTSKIYSNDSFRGRQDSHPTSASNGPMVYESKRLHIKDQQHQTCVAAPESPQAPLPGGLTMFFVCTVESGRASLTCQILPVRHGRVWTRVIVDHKKQQGPL</sequence>
<keyword evidence="2" id="KW-1185">Reference proteome</keyword>
<reference evidence="1 2" key="1">
    <citation type="submission" date="2015-05" db="EMBL/GenBank/DDBJ databases">
        <authorList>
            <person name="Wang D.B."/>
            <person name="Wang M."/>
        </authorList>
    </citation>
    <scope>NUCLEOTIDE SEQUENCE [LARGE SCALE GENOMIC DNA]</scope>
    <source>
        <strain evidence="1">VL1</strain>
    </source>
</reference>
<protein>
    <submittedName>
        <fullName evidence="1">Uncharacterized protein</fullName>
    </submittedName>
</protein>
<evidence type="ECO:0000313" key="2">
    <source>
        <dbReference type="Proteomes" id="UP000044602"/>
    </source>
</evidence>
<proteinExistence type="predicted"/>
<feature type="non-terminal residue" evidence="1">
    <location>
        <position position="142"/>
    </location>
</feature>
<accession>A0A0G4KTK4</accession>
<dbReference type="AlphaFoldDB" id="A0A0G4KTK4"/>
<organism evidence="1 2">
    <name type="scientific">Verticillium longisporum</name>
    <name type="common">Verticillium dahliae var. longisporum</name>
    <dbReference type="NCBI Taxonomy" id="100787"/>
    <lineage>
        <taxon>Eukaryota</taxon>
        <taxon>Fungi</taxon>
        <taxon>Dikarya</taxon>
        <taxon>Ascomycota</taxon>
        <taxon>Pezizomycotina</taxon>
        <taxon>Sordariomycetes</taxon>
        <taxon>Hypocreomycetidae</taxon>
        <taxon>Glomerellales</taxon>
        <taxon>Plectosphaerellaceae</taxon>
        <taxon>Verticillium</taxon>
    </lineage>
</organism>
<evidence type="ECO:0000313" key="1">
    <source>
        <dbReference type="EMBL" id="CRK13001.1"/>
    </source>
</evidence>
<gene>
    <name evidence="1" type="ORF">BN1708_010702</name>
</gene>
<dbReference type="Proteomes" id="UP000044602">
    <property type="component" value="Unassembled WGS sequence"/>
</dbReference>